<dbReference type="AlphaFoldDB" id="A0A484MMY1"/>
<dbReference type="GO" id="GO:0006952">
    <property type="term" value="P:defense response"/>
    <property type="evidence" value="ECO:0007669"/>
    <property type="project" value="UniProtKB-KW"/>
</dbReference>
<sequence>MNVDESYTEVVQKACRSPTSPDRTREHISLGRDAIISAVNDIASSWFVNDHGIAIINYCQAKGSVILFQMLSEVIRFQTVLETLLGLHEDSSSPNTHRIIWEHQNAWSRLKVLFIEHSRKILVVMKKCKH</sequence>
<keyword evidence="1" id="KW-0652">Protein synthesis inhibitor</keyword>
<dbReference type="EC" id="3.2.2.22" evidence="1"/>
<organism evidence="2 3">
    <name type="scientific">Cuscuta campestris</name>
    <dbReference type="NCBI Taxonomy" id="132261"/>
    <lineage>
        <taxon>Eukaryota</taxon>
        <taxon>Viridiplantae</taxon>
        <taxon>Streptophyta</taxon>
        <taxon>Embryophyta</taxon>
        <taxon>Tracheophyta</taxon>
        <taxon>Spermatophyta</taxon>
        <taxon>Magnoliopsida</taxon>
        <taxon>eudicotyledons</taxon>
        <taxon>Gunneridae</taxon>
        <taxon>Pentapetalae</taxon>
        <taxon>asterids</taxon>
        <taxon>lamiids</taxon>
        <taxon>Solanales</taxon>
        <taxon>Convolvulaceae</taxon>
        <taxon>Cuscuteae</taxon>
        <taxon>Cuscuta</taxon>
        <taxon>Cuscuta subgen. Grammica</taxon>
        <taxon>Cuscuta sect. Cleistogrammica</taxon>
    </lineage>
</organism>
<reference evidence="2 3" key="1">
    <citation type="submission" date="2018-04" db="EMBL/GenBank/DDBJ databases">
        <authorList>
            <person name="Vogel A."/>
        </authorList>
    </citation>
    <scope>NUCLEOTIDE SEQUENCE [LARGE SCALE GENOMIC DNA]</scope>
</reference>
<protein>
    <recommendedName>
        <fullName evidence="1">rRNA N-glycosylase</fullName>
        <ecNumber evidence="1">3.2.2.22</ecNumber>
    </recommendedName>
</protein>
<dbReference type="GO" id="GO:0017148">
    <property type="term" value="P:negative regulation of translation"/>
    <property type="evidence" value="ECO:0007669"/>
    <property type="project" value="UniProtKB-KW"/>
</dbReference>
<keyword evidence="1" id="KW-0611">Plant defense</keyword>
<name>A0A484MMY1_9ASTE</name>
<keyword evidence="1" id="KW-0800">Toxin</keyword>
<accession>A0A484MMY1</accession>
<proteinExistence type="inferred from homology"/>
<keyword evidence="1" id="KW-0378">Hydrolase</keyword>
<dbReference type="GO" id="GO:0090729">
    <property type="term" value="F:toxin activity"/>
    <property type="evidence" value="ECO:0007669"/>
    <property type="project" value="UniProtKB-KW"/>
</dbReference>
<dbReference type="EMBL" id="OOIL02003902">
    <property type="protein sequence ID" value="VFQ89829.1"/>
    <property type="molecule type" value="Genomic_DNA"/>
</dbReference>
<dbReference type="Gene3D" id="3.40.420.10">
    <property type="entry name" value="Ricin (A subunit), domain 1"/>
    <property type="match status" value="1"/>
</dbReference>
<evidence type="ECO:0000313" key="2">
    <source>
        <dbReference type="EMBL" id="VFQ89829.1"/>
    </source>
</evidence>
<keyword evidence="3" id="KW-1185">Reference proteome</keyword>
<gene>
    <name evidence="2" type="ORF">CCAM_LOCUS31605</name>
</gene>
<dbReference type="SUPFAM" id="SSF56371">
    <property type="entry name" value="Ribosome inactivating proteins (RIP)"/>
    <property type="match status" value="1"/>
</dbReference>
<dbReference type="GO" id="GO:0030598">
    <property type="term" value="F:rRNA N-glycosylase activity"/>
    <property type="evidence" value="ECO:0007669"/>
    <property type="project" value="UniProtKB-EC"/>
</dbReference>
<comment type="catalytic activity">
    <reaction evidence="1">
        <text>Endohydrolysis of the N-glycosidic bond at one specific adenosine on the 28S rRNA.</text>
        <dbReference type="EC" id="3.2.2.22"/>
    </reaction>
</comment>
<dbReference type="InterPro" id="IPR001574">
    <property type="entry name" value="Ribosome_inactivat_prot"/>
</dbReference>
<dbReference type="Proteomes" id="UP000595140">
    <property type="component" value="Unassembled WGS sequence"/>
</dbReference>
<comment type="similarity">
    <text evidence="1">Belongs to the ribosome-inactivating protein family.</text>
</comment>
<evidence type="ECO:0000256" key="1">
    <source>
        <dbReference type="RuleBase" id="RU004915"/>
    </source>
</evidence>
<dbReference type="InterPro" id="IPR016138">
    <property type="entry name" value="Ribosome_inactivat_prot_sub1"/>
</dbReference>
<dbReference type="InterPro" id="IPR036041">
    <property type="entry name" value="Ribosome-inact_prot_sf"/>
</dbReference>
<dbReference type="Pfam" id="PF00161">
    <property type="entry name" value="RIP"/>
    <property type="match status" value="1"/>
</dbReference>
<evidence type="ECO:0000313" key="3">
    <source>
        <dbReference type="Proteomes" id="UP000595140"/>
    </source>
</evidence>